<evidence type="ECO:0000313" key="2">
    <source>
        <dbReference type="EMBL" id="MPN42978.1"/>
    </source>
</evidence>
<sequence>MLEGLRNILVVNGAVVWMGVGVDSRVVMTGDIFHLSTALFVWQVVQLLLVVGLG</sequence>
<feature type="transmembrane region" description="Helical" evidence="1">
    <location>
        <begin position="32"/>
        <end position="53"/>
    </location>
</feature>
<proteinExistence type="predicted"/>
<protein>
    <submittedName>
        <fullName evidence="2">Uncharacterized protein</fullName>
    </submittedName>
</protein>
<gene>
    <name evidence="2" type="ORF">SDC9_190537</name>
</gene>
<name>A0A645HVC9_9ZZZZ</name>
<dbReference type="AlphaFoldDB" id="A0A645HVC9"/>
<evidence type="ECO:0000256" key="1">
    <source>
        <dbReference type="SAM" id="Phobius"/>
    </source>
</evidence>
<keyword evidence="1" id="KW-1133">Transmembrane helix</keyword>
<dbReference type="EMBL" id="VSSQ01101073">
    <property type="protein sequence ID" value="MPN42978.1"/>
    <property type="molecule type" value="Genomic_DNA"/>
</dbReference>
<accession>A0A645HVC9</accession>
<organism evidence="2">
    <name type="scientific">bioreactor metagenome</name>
    <dbReference type="NCBI Taxonomy" id="1076179"/>
    <lineage>
        <taxon>unclassified sequences</taxon>
        <taxon>metagenomes</taxon>
        <taxon>ecological metagenomes</taxon>
    </lineage>
</organism>
<reference evidence="2" key="1">
    <citation type="submission" date="2019-08" db="EMBL/GenBank/DDBJ databases">
        <authorList>
            <person name="Kucharzyk K."/>
            <person name="Murdoch R.W."/>
            <person name="Higgins S."/>
            <person name="Loffler F."/>
        </authorList>
    </citation>
    <scope>NUCLEOTIDE SEQUENCE</scope>
</reference>
<keyword evidence="1" id="KW-0472">Membrane</keyword>
<keyword evidence="1" id="KW-0812">Transmembrane</keyword>
<comment type="caution">
    <text evidence="2">The sequence shown here is derived from an EMBL/GenBank/DDBJ whole genome shotgun (WGS) entry which is preliminary data.</text>
</comment>